<dbReference type="EMBL" id="MN739937">
    <property type="protein sequence ID" value="QHT78778.1"/>
    <property type="molecule type" value="Genomic_DNA"/>
</dbReference>
<evidence type="ECO:0000313" key="1">
    <source>
        <dbReference type="EMBL" id="QHT78778.1"/>
    </source>
</evidence>
<dbReference type="AlphaFoldDB" id="A0A6C0HDV0"/>
<protein>
    <submittedName>
        <fullName evidence="1">Uncharacterized protein</fullName>
    </submittedName>
</protein>
<organism evidence="1">
    <name type="scientific">viral metagenome</name>
    <dbReference type="NCBI Taxonomy" id="1070528"/>
    <lineage>
        <taxon>unclassified sequences</taxon>
        <taxon>metagenomes</taxon>
        <taxon>organismal metagenomes</taxon>
    </lineage>
</organism>
<sequence length="285" mass="34133">MSFEQLLNVARNNIMKCLIIPPENFDIKNRYTCNPTNFEPHMLHPWSEPFIGQIYFLNYYVFTTASINHPWNRGGLWPNNGMNILFYIRNEHLKPLEEFCAKNKLLVSKVDYEELDQIGLNVNIDFTPLSKVSTHIEVYDPDENCHTLFLKLYNFFEDFTKDNLYSKEEDMDFWFFKNNFYEKLEREILNDTNIKYNMVLLNNLKNYVKVFYHPIYINGSAFRLGVSKNVLEKLKTMSTHKIHILDWKPSEKCDYHINLIQDWEKNGYKEYTSIEVLSNLLKILM</sequence>
<reference evidence="1" key="1">
    <citation type="journal article" date="2020" name="Nature">
        <title>Giant virus diversity and host interactions through global metagenomics.</title>
        <authorList>
            <person name="Schulz F."/>
            <person name="Roux S."/>
            <person name="Paez-Espino D."/>
            <person name="Jungbluth S."/>
            <person name="Walsh D.A."/>
            <person name="Denef V.J."/>
            <person name="McMahon K.D."/>
            <person name="Konstantinidis K.T."/>
            <person name="Eloe-Fadrosh E.A."/>
            <person name="Kyrpides N.C."/>
            <person name="Woyke T."/>
        </authorList>
    </citation>
    <scope>NUCLEOTIDE SEQUENCE</scope>
    <source>
        <strain evidence="1">GVMAG-M-3300023179-92</strain>
    </source>
</reference>
<accession>A0A6C0HDV0</accession>
<name>A0A6C0HDV0_9ZZZZ</name>
<proteinExistence type="predicted"/>